<evidence type="ECO:0008006" key="4">
    <source>
        <dbReference type="Google" id="ProtNLM"/>
    </source>
</evidence>
<evidence type="ECO:0000256" key="1">
    <source>
        <dbReference type="SAM" id="Phobius"/>
    </source>
</evidence>
<dbReference type="RefSeq" id="WP_095653783.1">
    <property type="nucleotide sequence ID" value="NZ_NPOA01000001.1"/>
</dbReference>
<reference evidence="2 3" key="1">
    <citation type="submission" date="2017-08" db="EMBL/GenBank/DDBJ databases">
        <title>Virgibacillus indicus sp. nov. and Virgibacillus profoundi sp. nov, two moderately halophilic bacteria isolated from marine sediment by using the Microfluidic Streak Plate.</title>
        <authorList>
            <person name="Xu B."/>
            <person name="Hu B."/>
            <person name="Wang J."/>
            <person name="Zhu Y."/>
            <person name="Huang L."/>
            <person name="Du W."/>
            <person name="Huang Y."/>
        </authorList>
    </citation>
    <scope>NUCLEOTIDE SEQUENCE [LARGE SCALE GENOMIC DNA]</scope>
    <source>
        <strain evidence="2 3">IO3-P3-H5</strain>
    </source>
</reference>
<sequence>MRHPFEKFIRLELLSIVCVILFGLIALIQGYLLLIFLSLYLLAIGLLCNAMIEWYTHQSASAGKQVLRAIMIFLFTTYLMFLL</sequence>
<name>A0A2A2IJH4_9BACI</name>
<dbReference type="Proteomes" id="UP000218887">
    <property type="component" value="Unassembled WGS sequence"/>
</dbReference>
<protein>
    <recommendedName>
        <fullName evidence="4">DUF4181 domain-containing protein</fullName>
    </recommendedName>
</protein>
<keyword evidence="3" id="KW-1185">Reference proteome</keyword>
<evidence type="ECO:0000313" key="2">
    <source>
        <dbReference type="EMBL" id="PAV31414.1"/>
    </source>
</evidence>
<feature type="transmembrane region" description="Helical" evidence="1">
    <location>
        <begin position="66"/>
        <end position="82"/>
    </location>
</feature>
<proteinExistence type="predicted"/>
<evidence type="ECO:0000313" key="3">
    <source>
        <dbReference type="Proteomes" id="UP000218887"/>
    </source>
</evidence>
<gene>
    <name evidence="2" type="ORF">CIL05_01805</name>
</gene>
<dbReference type="EMBL" id="NPOA01000001">
    <property type="protein sequence ID" value="PAV31414.1"/>
    <property type="molecule type" value="Genomic_DNA"/>
</dbReference>
<dbReference type="OrthoDB" id="2973734at2"/>
<keyword evidence="1" id="KW-0472">Membrane</keyword>
<comment type="caution">
    <text evidence="2">The sequence shown here is derived from an EMBL/GenBank/DDBJ whole genome shotgun (WGS) entry which is preliminary data.</text>
</comment>
<keyword evidence="1" id="KW-0812">Transmembrane</keyword>
<accession>A0A2A2IJH4</accession>
<feature type="transmembrane region" description="Helical" evidence="1">
    <location>
        <begin position="9"/>
        <end position="28"/>
    </location>
</feature>
<keyword evidence="1" id="KW-1133">Transmembrane helix</keyword>
<organism evidence="2 3">
    <name type="scientific">Virgibacillus profundi</name>
    <dbReference type="NCBI Taxonomy" id="2024555"/>
    <lineage>
        <taxon>Bacteria</taxon>
        <taxon>Bacillati</taxon>
        <taxon>Bacillota</taxon>
        <taxon>Bacilli</taxon>
        <taxon>Bacillales</taxon>
        <taxon>Bacillaceae</taxon>
        <taxon>Virgibacillus</taxon>
    </lineage>
</organism>
<dbReference type="AlphaFoldDB" id="A0A2A2IJH4"/>